<dbReference type="InParanoid" id="K0KXN2"/>
<feature type="compositionally biased region" description="Polar residues" evidence="6">
    <location>
        <begin position="77"/>
        <end position="96"/>
    </location>
</feature>
<feature type="compositionally biased region" description="Basic and acidic residues" evidence="6">
    <location>
        <begin position="976"/>
        <end position="993"/>
    </location>
</feature>
<protein>
    <submittedName>
        <fullName evidence="10">DNA repair protein</fullName>
    </submittedName>
</protein>
<dbReference type="GO" id="GO:0003697">
    <property type="term" value="F:single-stranded DNA binding"/>
    <property type="evidence" value="ECO:0007669"/>
    <property type="project" value="TreeGrafter"/>
</dbReference>
<evidence type="ECO:0000259" key="7">
    <source>
        <dbReference type="SMART" id="SM01030"/>
    </source>
</evidence>
<dbReference type="Gene3D" id="2.20.20.110">
    <property type="entry name" value="Rad4, beta-hairpin domain BHD1"/>
    <property type="match status" value="1"/>
</dbReference>
<dbReference type="STRING" id="1206466.K0KXN2"/>
<dbReference type="AlphaFoldDB" id="K0KXN2"/>
<evidence type="ECO:0000313" key="10">
    <source>
        <dbReference type="EMBL" id="CCH46229.1"/>
    </source>
</evidence>
<dbReference type="SUPFAM" id="SSF54001">
    <property type="entry name" value="Cysteine proteinases"/>
    <property type="match status" value="1"/>
</dbReference>
<dbReference type="InterPro" id="IPR018327">
    <property type="entry name" value="BHD_2"/>
</dbReference>
<dbReference type="PANTHER" id="PTHR12135">
    <property type="entry name" value="DNA REPAIR PROTEIN XP-C / RAD4"/>
    <property type="match status" value="1"/>
</dbReference>
<feature type="compositionally biased region" description="Polar residues" evidence="6">
    <location>
        <begin position="994"/>
        <end position="1005"/>
    </location>
</feature>
<dbReference type="InterPro" id="IPR004583">
    <property type="entry name" value="DNA_repair_Rad4"/>
</dbReference>
<comment type="subcellular location">
    <subcellularLocation>
        <location evidence="1">Nucleus</location>
    </subcellularLocation>
</comment>
<dbReference type="EMBL" id="CAIF01000235">
    <property type="protein sequence ID" value="CCH46229.1"/>
    <property type="molecule type" value="Genomic_DNA"/>
</dbReference>
<dbReference type="Pfam" id="PF10405">
    <property type="entry name" value="BHD_3"/>
    <property type="match status" value="1"/>
</dbReference>
<dbReference type="GO" id="GO:0000111">
    <property type="term" value="C:nucleotide-excision repair factor 2 complex"/>
    <property type="evidence" value="ECO:0007669"/>
    <property type="project" value="TreeGrafter"/>
</dbReference>
<evidence type="ECO:0000259" key="9">
    <source>
        <dbReference type="SMART" id="SM01032"/>
    </source>
</evidence>
<organism evidence="10 11">
    <name type="scientific">Wickerhamomyces ciferrii (strain ATCC 14091 / BCRC 22168 / CBS 111 / JCM 3599 / NBRC 0793 / NRRL Y-1031 F-60-10)</name>
    <name type="common">Yeast</name>
    <name type="synonym">Pichia ciferrii</name>
    <dbReference type="NCBI Taxonomy" id="1206466"/>
    <lineage>
        <taxon>Eukaryota</taxon>
        <taxon>Fungi</taxon>
        <taxon>Dikarya</taxon>
        <taxon>Ascomycota</taxon>
        <taxon>Saccharomycotina</taxon>
        <taxon>Saccharomycetes</taxon>
        <taxon>Phaffomycetales</taxon>
        <taxon>Wickerhamomycetaceae</taxon>
        <taxon>Wickerhamomyces</taxon>
    </lineage>
</organism>
<evidence type="ECO:0000256" key="2">
    <source>
        <dbReference type="ARBA" id="ARBA00009525"/>
    </source>
</evidence>
<dbReference type="Gene3D" id="3.30.70.2460">
    <property type="entry name" value="Rad4, beta-hairpin domain BHD3"/>
    <property type="match status" value="1"/>
</dbReference>
<comment type="similarity">
    <text evidence="2">Belongs to the XPC family.</text>
</comment>
<dbReference type="InterPro" id="IPR018328">
    <property type="entry name" value="Rad4_beta-hairpin_dom3"/>
</dbReference>
<feature type="region of interest" description="Disordered" evidence="6">
    <location>
        <begin position="1"/>
        <end position="155"/>
    </location>
</feature>
<proteinExistence type="inferred from homology"/>
<feature type="compositionally biased region" description="Polar residues" evidence="6">
    <location>
        <begin position="48"/>
        <end position="61"/>
    </location>
</feature>
<dbReference type="Gene3D" id="3.30.60.290">
    <property type="entry name" value="Rad4, beta-hairpin domain BHD2"/>
    <property type="match status" value="1"/>
</dbReference>
<evidence type="ECO:0000259" key="8">
    <source>
        <dbReference type="SMART" id="SM01031"/>
    </source>
</evidence>
<evidence type="ECO:0000256" key="6">
    <source>
        <dbReference type="SAM" id="MobiDB-lite"/>
    </source>
</evidence>
<keyword evidence="4" id="KW-0234">DNA repair</keyword>
<dbReference type="InterPro" id="IPR042488">
    <property type="entry name" value="Rad4_BHD3_sf"/>
</dbReference>
<feature type="compositionally biased region" description="Polar residues" evidence="6">
    <location>
        <begin position="1094"/>
        <end position="1104"/>
    </location>
</feature>
<feature type="compositionally biased region" description="Acidic residues" evidence="6">
    <location>
        <begin position="778"/>
        <end position="797"/>
    </location>
</feature>
<dbReference type="GO" id="GO:0006298">
    <property type="term" value="P:mismatch repair"/>
    <property type="evidence" value="ECO:0007669"/>
    <property type="project" value="TreeGrafter"/>
</dbReference>
<comment type="caution">
    <text evidence="10">The sequence shown here is derived from an EMBL/GenBank/DDBJ whole genome shotgun (WGS) entry which is preliminary data.</text>
</comment>
<keyword evidence="3" id="KW-0227">DNA damage</keyword>
<dbReference type="SMART" id="SM01030">
    <property type="entry name" value="BHD_1"/>
    <property type="match status" value="1"/>
</dbReference>
<dbReference type="PANTHER" id="PTHR12135:SF0">
    <property type="entry name" value="DNA REPAIR PROTEIN COMPLEMENTING XP-C CELLS"/>
    <property type="match status" value="1"/>
</dbReference>
<keyword evidence="11" id="KW-1185">Reference proteome</keyword>
<dbReference type="InterPro" id="IPR038765">
    <property type="entry name" value="Papain-like_cys_pep_sf"/>
</dbReference>
<feature type="region of interest" description="Disordered" evidence="6">
    <location>
        <begin position="1057"/>
        <end position="1121"/>
    </location>
</feature>
<dbReference type="Proteomes" id="UP000009328">
    <property type="component" value="Unassembled WGS sequence"/>
</dbReference>
<feature type="domain" description="Rad4 beta-hairpin" evidence="9">
    <location>
        <begin position="637"/>
        <end position="711"/>
    </location>
</feature>
<dbReference type="GO" id="GO:0003684">
    <property type="term" value="F:damaged DNA binding"/>
    <property type="evidence" value="ECO:0007669"/>
    <property type="project" value="InterPro"/>
</dbReference>
<dbReference type="HOGENOM" id="CLU_003639_1_2_1"/>
<sequence length="1121" mass="128243">MPGVPREYLGLMRDAIKDSSNSPSGQRPLKRRRRNRQNIPGQMGNDDVNGNSESQGSSLSEPITIDDSTPEVKEEGQSQVTPKASSNASPNPQSFIDLSDIDKTPEVAKIITLEESQERDTPDSNLEITVDDDGDNDDDDDEDDDDEDDFDDFEDVDLENVKPRASSNITGDININVNHKKDELQGKKKKKGKSKNVISREERLFRKDYHRNHIAIMAIHGFIRNKWCNNSTIHAYITKLITSKIYDELHPSKEIEMPQIRTRRFLDGLRHLLDKWSKYYKVTSNKGIIKHDWYDWYGYDKSKTPFERFAKCIAKGRGSRDIGAQGFVALLRAAGVPSRLVFSLQPPDVTCMAIKTKPEFGNNEQTTSKAPKSATEKLLELRKGKISESVDKPVKNIDIELDYPIFWAEAWDSASKIWITIDPVIFKIIENIKYRSKLEPPFSYPHNNLTYVIGYDRKGGVRDITKRYAEKYYAKTRKKRITKDEKEEIWYEDFLQTLSTRSANRADEYEDEYFNKKAISEGMPDNIQDFKNHPFYVLEGHLRSNEILHPKEHCGMIRTKGKNSSLKVYKRENVQTLRTPRAWYQKGRVLKTGERPMMVKQKTALQMKDDDDDPEERLYAIFQTSIYIPPPVQNGEITKNAYGNIDVYVDSMIPEGGVLIQKPFATDAAKMVGIDFAPAVVGFKFERRGATPKIDGILVAEEFKEAVEVVSEQLKVEAVEKQRIDLEIRALKGWGLLLAKLRIKHRLNTQHGKIDEDEDVNGNSEDEFARLEKEYENYLENDSSDDDDDGNGSEEGEEQKNHYEPGGFIVEAGQGGFEAPGGFIPDEGGFDKGDEYEESHGGGGFIQDEDEGYNSYDEQRNVSNRSHSEVQDSDGGFLIDDDDPTNSKSKFDEDDDEPYYGEGGFIVENEQPENEEHKEVTNEEPSNQVVENDENDEDIDEFEAFFDQLQNGEEDDDHESDENEKPDEENEQVFGNEKDDNEKDEIYNVKESENGNQNEPLQESVNEPAENFADGLIIEESNTPIQDAKNDVLENNATKPEKFSYEPNIINDSIIQESSEQSIPDPIPEEEEFENELDKEFNEQLRKEQELSKLKTSQESNSSKNIDEDNVEDFEFDYDSD</sequence>
<evidence type="ECO:0000256" key="1">
    <source>
        <dbReference type="ARBA" id="ARBA00004123"/>
    </source>
</evidence>
<dbReference type="GO" id="GO:0005737">
    <property type="term" value="C:cytoplasm"/>
    <property type="evidence" value="ECO:0007669"/>
    <property type="project" value="TreeGrafter"/>
</dbReference>
<feature type="domain" description="Rad4 beta-hairpin" evidence="7">
    <location>
        <begin position="519"/>
        <end position="575"/>
    </location>
</feature>
<dbReference type="SMART" id="SM01031">
    <property type="entry name" value="BHD_2"/>
    <property type="match status" value="1"/>
</dbReference>
<feature type="compositionally biased region" description="Acidic residues" evidence="6">
    <location>
        <begin position="952"/>
        <end position="971"/>
    </location>
</feature>
<dbReference type="InterPro" id="IPR018326">
    <property type="entry name" value="Rad4_beta-hairpin_dom1"/>
</dbReference>
<dbReference type="Pfam" id="PF03835">
    <property type="entry name" value="Rad4"/>
    <property type="match status" value="1"/>
</dbReference>
<dbReference type="SMART" id="SM01032">
    <property type="entry name" value="BHD_3"/>
    <property type="match status" value="1"/>
</dbReference>
<gene>
    <name evidence="10" type="ORF">BN7_5820</name>
</gene>
<dbReference type="GO" id="GO:0006289">
    <property type="term" value="P:nucleotide-excision repair"/>
    <property type="evidence" value="ECO:0007669"/>
    <property type="project" value="InterPro"/>
</dbReference>
<dbReference type="Gene3D" id="3.90.260.10">
    <property type="entry name" value="Transglutaminase-like"/>
    <property type="match status" value="1"/>
</dbReference>
<keyword evidence="5" id="KW-0539">Nucleus</keyword>
<dbReference type="Pfam" id="PF10403">
    <property type="entry name" value="BHD_1"/>
    <property type="match status" value="1"/>
</dbReference>
<reference evidence="10 11" key="1">
    <citation type="journal article" date="2012" name="Eukaryot. Cell">
        <title>Draft genome sequence of Wickerhamomyces ciferrii NRRL Y-1031 F-60-10.</title>
        <authorList>
            <person name="Schneider J."/>
            <person name="Andrea H."/>
            <person name="Blom J."/>
            <person name="Jaenicke S."/>
            <person name="Ruckert C."/>
            <person name="Schorsch C."/>
            <person name="Szczepanowski R."/>
            <person name="Farwick M."/>
            <person name="Goesmann A."/>
            <person name="Puhler A."/>
            <person name="Schaffer S."/>
            <person name="Tauch A."/>
            <person name="Kohler T."/>
            <person name="Brinkrolf K."/>
        </authorList>
    </citation>
    <scope>NUCLEOTIDE SEQUENCE [LARGE SCALE GENOMIC DNA]</scope>
    <source>
        <strain evidence="11">ATCC 14091 / BCRC 22168 / CBS 111 / JCM 3599 / NBRC 0793 / NRRL Y-1031 F-60-10</strain>
    </source>
</reference>
<feature type="compositionally biased region" description="Basic and acidic residues" evidence="6">
    <location>
        <begin position="1076"/>
        <end position="1093"/>
    </location>
</feature>
<name>K0KXN2_WICCF</name>
<dbReference type="InterPro" id="IPR018325">
    <property type="entry name" value="Rad4/PNGase_transGLS-fold"/>
</dbReference>
<accession>K0KXN2</accession>
<feature type="compositionally biased region" description="Acidic residues" evidence="6">
    <location>
        <begin position="129"/>
        <end position="155"/>
    </location>
</feature>
<dbReference type="GO" id="GO:0071942">
    <property type="term" value="C:XPC complex"/>
    <property type="evidence" value="ECO:0007669"/>
    <property type="project" value="TreeGrafter"/>
</dbReference>
<evidence type="ECO:0000256" key="5">
    <source>
        <dbReference type="ARBA" id="ARBA00023242"/>
    </source>
</evidence>
<evidence type="ECO:0000313" key="11">
    <source>
        <dbReference type="Proteomes" id="UP000009328"/>
    </source>
</evidence>
<dbReference type="FunCoup" id="K0KXN2">
    <property type="interactions" value="144"/>
</dbReference>
<feature type="region of interest" description="Disordered" evidence="6">
    <location>
        <begin position="778"/>
        <end position="1031"/>
    </location>
</feature>
<feature type="compositionally biased region" description="Acidic residues" evidence="6">
    <location>
        <begin position="931"/>
        <end position="944"/>
    </location>
</feature>
<evidence type="ECO:0000256" key="4">
    <source>
        <dbReference type="ARBA" id="ARBA00023204"/>
    </source>
</evidence>
<dbReference type="eggNOG" id="KOG2179">
    <property type="taxonomic scope" value="Eukaryota"/>
</dbReference>
<dbReference type="InterPro" id="IPR036985">
    <property type="entry name" value="Transglutaminase-like_sf"/>
</dbReference>
<evidence type="ECO:0000256" key="3">
    <source>
        <dbReference type="ARBA" id="ARBA00022763"/>
    </source>
</evidence>
<feature type="domain" description="Rad4 beta-hairpin" evidence="8">
    <location>
        <begin position="577"/>
        <end position="630"/>
    </location>
</feature>
<feature type="compositionally biased region" description="Acidic residues" evidence="6">
    <location>
        <begin position="1108"/>
        <end position="1121"/>
    </location>
</feature>